<evidence type="ECO:0000256" key="1">
    <source>
        <dbReference type="SAM" id="MobiDB-lite"/>
    </source>
</evidence>
<protein>
    <recommendedName>
        <fullName evidence="3">Dipeptidylpeptidase IV N-terminal domain-containing protein</fullName>
    </recommendedName>
</protein>
<evidence type="ECO:0000313" key="2">
    <source>
        <dbReference type="EMBL" id="JAD76197.1"/>
    </source>
</evidence>
<accession>A0A0A9CXI5</accession>
<organism evidence="2">
    <name type="scientific">Arundo donax</name>
    <name type="common">Giant reed</name>
    <name type="synonym">Donax arundinaceus</name>
    <dbReference type="NCBI Taxonomy" id="35708"/>
    <lineage>
        <taxon>Eukaryota</taxon>
        <taxon>Viridiplantae</taxon>
        <taxon>Streptophyta</taxon>
        <taxon>Embryophyta</taxon>
        <taxon>Tracheophyta</taxon>
        <taxon>Spermatophyta</taxon>
        <taxon>Magnoliopsida</taxon>
        <taxon>Liliopsida</taxon>
        <taxon>Poales</taxon>
        <taxon>Poaceae</taxon>
        <taxon>PACMAD clade</taxon>
        <taxon>Arundinoideae</taxon>
        <taxon>Arundineae</taxon>
        <taxon>Arundo</taxon>
    </lineage>
</organism>
<dbReference type="AlphaFoldDB" id="A0A0A9CXI5"/>
<name>A0A0A9CXI5_ARUDO</name>
<reference evidence="2" key="2">
    <citation type="journal article" date="2015" name="Data Brief">
        <title>Shoot transcriptome of the giant reed, Arundo donax.</title>
        <authorList>
            <person name="Barrero R.A."/>
            <person name="Guerrero F.D."/>
            <person name="Moolhuijzen P."/>
            <person name="Goolsby J.A."/>
            <person name="Tidwell J."/>
            <person name="Bellgard S.E."/>
            <person name="Bellgard M.I."/>
        </authorList>
    </citation>
    <scope>NUCLEOTIDE SEQUENCE</scope>
    <source>
        <tissue evidence="2">Shoot tissue taken approximately 20 cm above the soil surface</tissue>
    </source>
</reference>
<feature type="region of interest" description="Disordered" evidence="1">
    <location>
        <begin position="1"/>
        <end position="61"/>
    </location>
</feature>
<evidence type="ECO:0008006" key="3">
    <source>
        <dbReference type="Google" id="ProtNLM"/>
    </source>
</evidence>
<dbReference type="SUPFAM" id="SSF82171">
    <property type="entry name" value="DPP6 N-terminal domain-like"/>
    <property type="match status" value="1"/>
</dbReference>
<reference evidence="2" key="1">
    <citation type="submission" date="2014-09" db="EMBL/GenBank/DDBJ databases">
        <authorList>
            <person name="Magalhaes I.L.F."/>
            <person name="Oliveira U."/>
            <person name="Santos F.R."/>
            <person name="Vidigal T.H.D.A."/>
            <person name="Brescovit A.D."/>
            <person name="Santos A.J."/>
        </authorList>
    </citation>
    <scope>NUCLEOTIDE SEQUENCE</scope>
    <source>
        <tissue evidence="2">Shoot tissue taken approximately 20 cm above the soil surface</tissue>
    </source>
</reference>
<sequence>MQSPGEGSPEEVSCKKPRLEPVMPSGAGEGEAASGCGGPLPLPVKEIVRQPPPGYAAPTGLSFSPDDRRIAFLFSPDGTLHRRVFVLDTVEGRQEMLFAPPDGGGLEEGNLSAEERLRRERGLVATYYEWCFGSASGRDGIVVPLPSGVYFQDFYGSESELKIQSTLPLSLIHIYLQMVA</sequence>
<dbReference type="EMBL" id="GBRH01221698">
    <property type="protein sequence ID" value="JAD76197.1"/>
    <property type="molecule type" value="Transcribed_RNA"/>
</dbReference>
<dbReference type="Gene3D" id="2.140.10.30">
    <property type="entry name" value="Dipeptidylpeptidase IV, N-terminal domain"/>
    <property type="match status" value="1"/>
</dbReference>
<proteinExistence type="predicted"/>